<evidence type="ECO:0000256" key="2">
    <source>
        <dbReference type="ARBA" id="ARBA00022719"/>
    </source>
</evidence>
<keyword evidence="1" id="KW-0813">Transport</keyword>
<evidence type="ECO:0000256" key="4">
    <source>
        <dbReference type="ARBA" id="ARBA00022957"/>
    </source>
</evidence>
<evidence type="ECO:0000256" key="7">
    <source>
        <dbReference type="ARBA" id="ARBA00023136"/>
    </source>
</evidence>
<organism evidence="10 11">
    <name type="scientific">Gloeomargarita lithophora Alchichica-D10</name>
    <dbReference type="NCBI Taxonomy" id="1188229"/>
    <lineage>
        <taxon>Bacteria</taxon>
        <taxon>Bacillati</taxon>
        <taxon>Cyanobacteriota</taxon>
        <taxon>Cyanophyceae</taxon>
        <taxon>Gloeomargaritales</taxon>
        <taxon>Gloeomargaritaceae</taxon>
        <taxon>Gloeomargarita</taxon>
    </lineage>
</organism>
<dbReference type="AlphaFoldDB" id="A0A1J0A9U6"/>
<dbReference type="OrthoDB" id="426633at2"/>
<evidence type="ECO:0000256" key="5">
    <source>
        <dbReference type="ARBA" id="ARBA00022967"/>
    </source>
</evidence>
<keyword evidence="2" id="KW-0874">Quinone</keyword>
<evidence type="ECO:0000256" key="9">
    <source>
        <dbReference type="ARBA" id="ARBA00032792"/>
    </source>
</evidence>
<gene>
    <name evidence="10" type="ORF">GlitD10_0391</name>
</gene>
<keyword evidence="6" id="KW-0520">NAD</keyword>
<evidence type="ECO:0000313" key="11">
    <source>
        <dbReference type="Proteomes" id="UP000180235"/>
    </source>
</evidence>
<dbReference type="Pfam" id="PF11910">
    <property type="entry name" value="NdhO"/>
    <property type="match status" value="1"/>
</dbReference>
<keyword evidence="11" id="KW-1185">Reference proteome</keyword>
<accession>A0A1J0A9U6</accession>
<dbReference type="RefSeq" id="WP_071453393.1">
    <property type="nucleotide sequence ID" value="NZ_CP017675.1"/>
</dbReference>
<keyword evidence="5" id="KW-1278">Translocase</keyword>
<dbReference type="EMBL" id="CP017675">
    <property type="protein sequence ID" value="APB32702.1"/>
    <property type="molecule type" value="Genomic_DNA"/>
</dbReference>
<dbReference type="GO" id="GO:0005886">
    <property type="term" value="C:plasma membrane"/>
    <property type="evidence" value="ECO:0007669"/>
    <property type="project" value="InterPro"/>
</dbReference>
<reference evidence="10 11" key="1">
    <citation type="submission" date="2016-10" db="EMBL/GenBank/DDBJ databases">
        <title>Description of Gloeomargarita lithophora gen. nov., sp. nov., a thylakoid-bearing basal-branching cyanobacterium with intracellular carbonates, and proposal for Gloeomargaritales ord. nov.</title>
        <authorList>
            <person name="Moreira D."/>
            <person name="Tavera R."/>
            <person name="Benzerara K."/>
            <person name="Skouri-Panet F."/>
            <person name="Couradeau E."/>
            <person name="Gerard E."/>
            <person name="Loussert C."/>
            <person name="Novelo E."/>
            <person name="Zivanovic Y."/>
            <person name="Lopez-Garcia P."/>
        </authorList>
    </citation>
    <scope>NUCLEOTIDE SEQUENCE [LARGE SCALE GENOMIC DNA]</scope>
    <source>
        <strain evidence="10 11">D10</strain>
    </source>
</reference>
<dbReference type="GO" id="GO:0048038">
    <property type="term" value="F:quinone binding"/>
    <property type="evidence" value="ECO:0007669"/>
    <property type="project" value="UniProtKB-KW"/>
</dbReference>
<keyword evidence="7" id="KW-0472">Membrane</keyword>
<evidence type="ECO:0000256" key="6">
    <source>
        <dbReference type="ARBA" id="ARBA00023027"/>
    </source>
</evidence>
<dbReference type="GO" id="GO:0016655">
    <property type="term" value="F:oxidoreductase activity, acting on NAD(P)H, quinone or similar compound as acceptor"/>
    <property type="evidence" value="ECO:0007669"/>
    <property type="project" value="InterPro"/>
</dbReference>
<evidence type="ECO:0000313" key="10">
    <source>
        <dbReference type="EMBL" id="APB32702.1"/>
    </source>
</evidence>
<protein>
    <recommendedName>
        <fullName evidence="9">NDH-1 subunit O</fullName>
    </recommendedName>
    <alternativeName>
        <fullName evidence="8">NDH-O</fullName>
    </alternativeName>
</protein>
<evidence type="ECO:0000256" key="1">
    <source>
        <dbReference type="ARBA" id="ARBA00022448"/>
    </source>
</evidence>
<dbReference type="STRING" id="1188229.GlitD10_0391"/>
<keyword evidence="3" id="KW-0521">NADP</keyword>
<dbReference type="InterPro" id="IPR020905">
    <property type="entry name" value="NdhO"/>
</dbReference>
<evidence type="ECO:0000256" key="3">
    <source>
        <dbReference type="ARBA" id="ARBA00022857"/>
    </source>
</evidence>
<dbReference type="Proteomes" id="UP000180235">
    <property type="component" value="Chromosome"/>
</dbReference>
<name>A0A1J0A9U6_9CYAN</name>
<evidence type="ECO:0000256" key="8">
    <source>
        <dbReference type="ARBA" id="ARBA00031570"/>
    </source>
</evidence>
<sequence>MAIKKGGLVRVQRERLENSLEAQANDTRWSAYIFESPAEVLDVRGEYVQLKFRVSTPPIWLRTDQVEECA</sequence>
<proteinExistence type="predicted"/>
<keyword evidence="4" id="KW-0618">Plastoquinone</keyword>
<dbReference type="KEGG" id="glt:GlitD10_0391"/>